<gene>
    <name evidence="2" type="ORF">S01H1_05608</name>
</gene>
<name>X0S156_9ZZZZ</name>
<sequence>MSITVDLQDYLLEVGKGNIAGTTTMLAMGEFESGNVDAAGEDVCRWEDVSGPARLPTPAGAGEQMTLVSDDDAD</sequence>
<feature type="non-terminal residue" evidence="2">
    <location>
        <position position="74"/>
    </location>
</feature>
<comment type="caution">
    <text evidence="2">The sequence shown here is derived from an EMBL/GenBank/DDBJ whole genome shotgun (WGS) entry which is preliminary data.</text>
</comment>
<reference evidence="2" key="1">
    <citation type="journal article" date="2014" name="Front. Microbiol.">
        <title>High frequency of phylogenetically diverse reductive dehalogenase-homologous genes in deep subseafloor sedimentary metagenomes.</title>
        <authorList>
            <person name="Kawai M."/>
            <person name="Futagami T."/>
            <person name="Toyoda A."/>
            <person name="Takaki Y."/>
            <person name="Nishi S."/>
            <person name="Hori S."/>
            <person name="Arai W."/>
            <person name="Tsubouchi T."/>
            <person name="Morono Y."/>
            <person name="Uchiyama I."/>
            <person name="Ito T."/>
            <person name="Fujiyama A."/>
            <person name="Inagaki F."/>
            <person name="Takami H."/>
        </authorList>
    </citation>
    <scope>NUCLEOTIDE SEQUENCE</scope>
    <source>
        <strain evidence="2">Expedition CK06-06</strain>
    </source>
</reference>
<proteinExistence type="predicted"/>
<evidence type="ECO:0000313" key="2">
    <source>
        <dbReference type="EMBL" id="GAF74803.1"/>
    </source>
</evidence>
<feature type="region of interest" description="Disordered" evidence="1">
    <location>
        <begin position="52"/>
        <end position="74"/>
    </location>
</feature>
<dbReference type="AlphaFoldDB" id="X0S156"/>
<protein>
    <submittedName>
        <fullName evidence="2">Uncharacterized protein</fullName>
    </submittedName>
</protein>
<accession>X0S156</accession>
<organism evidence="2">
    <name type="scientific">marine sediment metagenome</name>
    <dbReference type="NCBI Taxonomy" id="412755"/>
    <lineage>
        <taxon>unclassified sequences</taxon>
        <taxon>metagenomes</taxon>
        <taxon>ecological metagenomes</taxon>
    </lineage>
</organism>
<dbReference type="EMBL" id="BARS01002919">
    <property type="protein sequence ID" value="GAF74803.1"/>
    <property type="molecule type" value="Genomic_DNA"/>
</dbReference>
<evidence type="ECO:0000256" key="1">
    <source>
        <dbReference type="SAM" id="MobiDB-lite"/>
    </source>
</evidence>